<keyword evidence="1" id="KW-1133">Transmembrane helix</keyword>
<dbReference type="AlphaFoldDB" id="A0A3D8L0C6"/>
<protein>
    <recommendedName>
        <fullName evidence="4">O-antigen ligase domain-containing protein</fullName>
    </recommendedName>
</protein>
<evidence type="ECO:0000313" key="2">
    <source>
        <dbReference type="EMBL" id="RDV10667.1"/>
    </source>
</evidence>
<feature type="transmembrane region" description="Helical" evidence="1">
    <location>
        <begin position="186"/>
        <end position="216"/>
    </location>
</feature>
<organism evidence="2 3">
    <name type="scientific">Pontibacter diazotrophicus</name>
    <dbReference type="NCBI Taxonomy" id="1400979"/>
    <lineage>
        <taxon>Bacteria</taxon>
        <taxon>Pseudomonadati</taxon>
        <taxon>Bacteroidota</taxon>
        <taxon>Cytophagia</taxon>
        <taxon>Cytophagales</taxon>
        <taxon>Hymenobacteraceae</taxon>
        <taxon>Pontibacter</taxon>
    </lineage>
</organism>
<reference evidence="3" key="1">
    <citation type="submission" date="2018-08" db="EMBL/GenBank/DDBJ databases">
        <authorList>
            <person name="Liu Z.-W."/>
            <person name="Du Z.-J."/>
        </authorList>
    </citation>
    <scope>NUCLEOTIDE SEQUENCE [LARGE SCALE GENOMIC DNA]</scope>
    <source>
        <strain evidence="3">H4X</strain>
    </source>
</reference>
<feature type="transmembrane region" description="Helical" evidence="1">
    <location>
        <begin position="228"/>
        <end position="244"/>
    </location>
</feature>
<comment type="caution">
    <text evidence="2">The sequence shown here is derived from an EMBL/GenBank/DDBJ whole genome shotgun (WGS) entry which is preliminary data.</text>
</comment>
<evidence type="ECO:0000256" key="1">
    <source>
        <dbReference type="SAM" id="Phobius"/>
    </source>
</evidence>
<gene>
    <name evidence="2" type="ORF">DXT99_26260</name>
</gene>
<keyword evidence="3" id="KW-1185">Reference proteome</keyword>
<feature type="transmembrane region" description="Helical" evidence="1">
    <location>
        <begin position="91"/>
        <end position="109"/>
    </location>
</feature>
<feature type="transmembrane region" description="Helical" evidence="1">
    <location>
        <begin position="318"/>
        <end position="340"/>
    </location>
</feature>
<feature type="transmembrane region" description="Helical" evidence="1">
    <location>
        <begin position="154"/>
        <end position="174"/>
    </location>
</feature>
<feature type="transmembrane region" description="Helical" evidence="1">
    <location>
        <begin position="30"/>
        <end position="51"/>
    </location>
</feature>
<name>A0A3D8L0C6_9BACT</name>
<feature type="transmembrane region" description="Helical" evidence="1">
    <location>
        <begin position="6"/>
        <end position="23"/>
    </location>
</feature>
<keyword evidence="1" id="KW-0812">Transmembrane</keyword>
<evidence type="ECO:0008006" key="4">
    <source>
        <dbReference type="Google" id="ProtNLM"/>
    </source>
</evidence>
<feature type="transmembrane region" description="Helical" evidence="1">
    <location>
        <begin position="57"/>
        <end position="79"/>
    </location>
</feature>
<feature type="transmembrane region" description="Helical" evidence="1">
    <location>
        <begin position="352"/>
        <end position="374"/>
    </location>
</feature>
<keyword evidence="1" id="KW-0472">Membrane</keyword>
<accession>A0A3D8L0C6</accession>
<evidence type="ECO:0000313" key="3">
    <source>
        <dbReference type="Proteomes" id="UP000256708"/>
    </source>
</evidence>
<feature type="transmembrane region" description="Helical" evidence="1">
    <location>
        <begin position="115"/>
        <end position="133"/>
    </location>
</feature>
<dbReference type="Proteomes" id="UP000256708">
    <property type="component" value="Unassembled WGS sequence"/>
</dbReference>
<sequence>MIRLLQIIYIFLLVIITLKFFDARFIDKSLINSLLFVTLTGTIFLSLPFVFPRNSGFVLPVQLITASILFSIIMANISWEQNFKDSLIETTPYLLWMLFFYLLYIRIPIRILENIIIIYGILYIVLYFIQLSNSHNVLFGKPISGGDEFTEQRGMTRIIFPGGGIFILSIFIALNKLTTKVKNLWFWLLITCLGLLIPILQVTRQFIAGIMLIYLYHFTQSISLFKKTFLLLLFGGIVITASYVEHPILQGLIETQERDANLGENYIRVLAGNYFMTDFSPNTLSKIFGNGVPNWGISDYGIFVEILAHEQEYYLSDVGIIAVYAMFGIISILGYIIIWIKSFTIPLPKEYYYLKYYLWFLLFTSFTWFTVYHYHYMISTVFVLYIYQHLYEGQENYAKTIAEESKPFIVNN</sequence>
<dbReference type="EMBL" id="QRGR01000057">
    <property type="protein sequence ID" value="RDV10667.1"/>
    <property type="molecule type" value="Genomic_DNA"/>
</dbReference>
<proteinExistence type="predicted"/>